<name>A0ABR4Q1I6_9CEST</name>
<keyword evidence="2" id="KW-1185">Reference proteome</keyword>
<dbReference type="EMBL" id="JAKROA010000019">
    <property type="protein sequence ID" value="KAL5103225.1"/>
    <property type="molecule type" value="Genomic_DNA"/>
</dbReference>
<dbReference type="Proteomes" id="UP001651158">
    <property type="component" value="Unassembled WGS sequence"/>
</dbReference>
<gene>
    <name evidence="1" type="ORF">TcWFU_002219</name>
</gene>
<accession>A0ABR4Q1I6</accession>
<reference evidence="1 2" key="1">
    <citation type="journal article" date="2022" name="Front. Cell. Infect. Microbiol.">
        <title>The Genomes of Two Strains of Taenia crassiceps the Animal Model for the Study of Human Cysticercosis.</title>
        <authorList>
            <person name="Bobes R.J."/>
            <person name="Estrada K."/>
            <person name="Rios-Valencia D.G."/>
            <person name="Calderon-Gallegos A."/>
            <person name="de la Torre P."/>
            <person name="Carrero J.C."/>
            <person name="Sanchez-Flores A."/>
            <person name="Laclette J.P."/>
        </authorList>
    </citation>
    <scope>NUCLEOTIDE SEQUENCE [LARGE SCALE GENOMIC DNA]</scope>
    <source>
        <strain evidence="1">WFUcys</strain>
    </source>
</reference>
<evidence type="ECO:0000313" key="1">
    <source>
        <dbReference type="EMBL" id="KAL5103225.1"/>
    </source>
</evidence>
<organism evidence="1 2">
    <name type="scientific">Taenia crassiceps</name>
    <dbReference type="NCBI Taxonomy" id="6207"/>
    <lineage>
        <taxon>Eukaryota</taxon>
        <taxon>Metazoa</taxon>
        <taxon>Spiralia</taxon>
        <taxon>Lophotrochozoa</taxon>
        <taxon>Platyhelminthes</taxon>
        <taxon>Cestoda</taxon>
        <taxon>Eucestoda</taxon>
        <taxon>Cyclophyllidea</taxon>
        <taxon>Taeniidae</taxon>
        <taxon>Taenia</taxon>
    </lineage>
</organism>
<evidence type="ECO:0000313" key="2">
    <source>
        <dbReference type="Proteomes" id="UP001651158"/>
    </source>
</evidence>
<protein>
    <submittedName>
        <fullName evidence="1">Uncharacterized protein</fullName>
    </submittedName>
</protein>
<comment type="caution">
    <text evidence="1">The sequence shown here is derived from an EMBL/GenBank/DDBJ whole genome shotgun (WGS) entry which is preliminary data.</text>
</comment>
<sequence>MFDKYAERCNVAWIYPAFIATRVSLSSFPKAFLKRLIDSLRSSIANVPGEWITSPGVGLTTLEQLCLLIG</sequence>
<proteinExistence type="predicted"/>